<feature type="compositionally biased region" description="Basic and acidic residues" evidence="1">
    <location>
        <begin position="8"/>
        <end position="19"/>
    </location>
</feature>
<dbReference type="Gene3D" id="1.10.510.10">
    <property type="entry name" value="Transferase(Phosphotransferase) domain 1"/>
    <property type="match status" value="1"/>
</dbReference>
<dbReference type="SUPFAM" id="SSF56112">
    <property type="entry name" value="Protein kinase-like (PK-like)"/>
    <property type="match status" value="1"/>
</dbReference>
<evidence type="ECO:0000313" key="3">
    <source>
        <dbReference type="EMBL" id="KAK7291884.1"/>
    </source>
</evidence>
<dbReference type="InterPro" id="IPR011009">
    <property type="entry name" value="Kinase-like_dom_sf"/>
</dbReference>
<feature type="region of interest" description="Disordered" evidence="1">
    <location>
        <begin position="1"/>
        <end position="32"/>
    </location>
</feature>
<dbReference type="GO" id="GO:0005524">
    <property type="term" value="F:ATP binding"/>
    <property type="evidence" value="ECO:0007669"/>
    <property type="project" value="InterPro"/>
</dbReference>
<gene>
    <name evidence="3" type="ORF">RIF29_07398</name>
</gene>
<name>A0AAN9J4Z8_CROPI</name>
<proteinExistence type="predicted"/>
<evidence type="ECO:0000256" key="1">
    <source>
        <dbReference type="SAM" id="MobiDB-lite"/>
    </source>
</evidence>
<organism evidence="3 4">
    <name type="scientific">Crotalaria pallida</name>
    <name type="common">Smooth rattlebox</name>
    <name type="synonym">Crotalaria striata</name>
    <dbReference type="NCBI Taxonomy" id="3830"/>
    <lineage>
        <taxon>Eukaryota</taxon>
        <taxon>Viridiplantae</taxon>
        <taxon>Streptophyta</taxon>
        <taxon>Embryophyta</taxon>
        <taxon>Tracheophyta</taxon>
        <taxon>Spermatophyta</taxon>
        <taxon>Magnoliopsida</taxon>
        <taxon>eudicotyledons</taxon>
        <taxon>Gunneridae</taxon>
        <taxon>Pentapetalae</taxon>
        <taxon>rosids</taxon>
        <taxon>fabids</taxon>
        <taxon>Fabales</taxon>
        <taxon>Fabaceae</taxon>
        <taxon>Papilionoideae</taxon>
        <taxon>50 kb inversion clade</taxon>
        <taxon>genistoids sensu lato</taxon>
        <taxon>core genistoids</taxon>
        <taxon>Crotalarieae</taxon>
        <taxon>Crotalaria</taxon>
    </lineage>
</organism>
<sequence>MVVEEVEQLDKDKDEVESHHHSKVKPENLLPNKDGSFKVSDFGLNAFSDEHVRQDGPPRAALLLTCHQGDCKERL</sequence>
<dbReference type="EMBL" id="JAYWIO010000001">
    <property type="protein sequence ID" value="KAK7291884.1"/>
    <property type="molecule type" value="Genomic_DNA"/>
</dbReference>
<comment type="caution">
    <text evidence="3">The sequence shown here is derived from an EMBL/GenBank/DDBJ whole genome shotgun (WGS) entry which is preliminary data.</text>
</comment>
<dbReference type="InterPro" id="IPR000719">
    <property type="entry name" value="Prot_kinase_dom"/>
</dbReference>
<keyword evidence="4" id="KW-1185">Reference proteome</keyword>
<dbReference type="GO" id="GO:0004672">
    <property type="term" value="F:protein kinase activity"/>
    <property type="evidence" value="ECO:0007669"/>
    <property type="project" value="InterPro"/>
</dbReference>
<reference evidence="3 4" key="1">
    <citation type="submission" date="2024-01" db="EMBL/GenBank/DDBJ databases">
        <title>The genomes of 5 underutilized Papilionoideae crops provide insights into root nodulation and disease resistanc.</title>
        <authorList>
            <person name="Yuan L."/>
        </authorList>
    </citation>
    <scope>NUCLEOTIDE SEQUENCE [LARGE SCALE GENOMIC DNA]</scope>
    <source>
        <strain evidence="3">ZHUSHIDOU_FW_LH</strain>
        <tissue evidence="3">Leaf</tissue>
    </source>
</reference>
<dbReference type="AlphaFoldDB" id="A0AAN9J4Z8"/>
<protein>
    <recommendedName>
        <fullName evidence="2">Protein kinase domain-containing protein</fullName>
    </recommendedName>
</protein>
<evidence type="ECO:0000259" key="2">
    <source>
        <dbReference type="PROSITE" id="PS50011"/>
    </source>
</evidence>
<evidence type="ECO:0000313" key="4">
    <source>
        <dbReference type="Proteomes" id="UP001372338"/>
    </source>
</evidence>
<dbReference type="Proteomes" id="UP001372338">
    <property type="component" value="Unassembled WGS sequence"/>
</dbReference>
<dbReference type="PROSITE" id="PS50011">
    <property type="entry name" value="PROTEIN_KINASE_DOM"/>
    <property type="match status" value="1"/>
</dbReference>
<feature type="domain" description="Protein kinase" evidence="2">
    <location>
        <begin position="1"/>
        <end position="75"/>
    </location>
</feature>
<accession>A0AAN9J4Z8</accession>